<dbReference type="Gene3D" id="2.60.40.10">
    <property type="entry name" value="Immunoglobulins"/>
    <property type="match status" value="1"/>
</dbReference>
<dbReference type="Pfam" id="PF24801">
    <property type="entry name" value="FNIII-A_GpJ"/>
    <property type="match status" value="1"/>
</dbReference>
<evidence type="ECO:0000259" key="2">
    <source>
        <dbReference type="PROSITE" id="PS50853"/>
    </source>
</evidence>
<dbReference type="PANTHER" id="PTHR36251:SF2">
    <property type="entry name" value="GIFSY-2 PROPHAGE HOST SPECIFICITY PROTEIN J, PHAGE LAMBDA"/>
    <property type="match status" value="1"/>
</dbReference>
<dbReference type="CDD" id="cd00063">
    <property type="entry name" value="FN3"/>
    <property type="match status" value="1"/>
</dbReference>
<evidence type="ECO:0000313" key="3">
    <source>
        <dbReference type="EMBL" id="MCU6666074.1"/>
    </source>
</evidence>
<dbReference type="InterPro" id="IPR013783">
    <property type="entry name" value="Ig-like_fold"/>
</dbReference>
<organism evidence="3 4">
    <name type="scientific">Silvania hatchlandensis</name>
    <dbReference type="NCBI Taxonomy" id="2926469"/>
    <lineage>
        <taxon>Bacteria</taxon>
        <taxon>Pseudomonadati</taxon>
        <taxon>Pseudomonadota</taxon>
        <taxon>Gammaproteobacteria</taxon>
        <taxon>Enterobacterales</taxon>
        <taxon>Enterobacteriaceae</taxon>
        <taxon>Silvania</taxon>
    </lineage>
</organism>
<dbReference type="InterPro" id="IPR053171">
    <property type="entry name" value="Viral_Tip_Attach_Protein"/>
</dbReference>
<protein>
    <submittedName>
        <fullName evidence="3">DUF1983 domain-containing protein</fullName>
    </submittedName>
</protein>
<sequence>MATITGAKGGSSIQHTPVEQPDSAQSMARCRMLLALGEGEFAGGLDATRIFLDGTPLGNADGSMNFENVTWDFRPGTQTQTPIPGFPAVENETSIGVSLTKVTPWTRAISNTQIDALLVRIGITGLQQQENDGDIVGTTVRYHIDLSVDGGAYATVLTKTVTEKLSSLYELTHRINLPKANSSWQIRVVRDTDDSTSQMLQNKTQVQAITEVIDARLRYPHTALLYVSFNAKSFSNIPKISCKPKGRVIRIPQNYDPVGRVYNGTWDGTFKWGWTNNPAWIWFDVLTEPRFGLGRRVSADMLDKWELYRIAQRCDQKVPDGKGGTATEPRFMFDVYIQAQADAWQVIKDIAAGFNGMTFWGNNMFNVVSDMPADTSKLQILTRASVVGKPNYSSGSEKNRYSSALINFSDPDNHYQDRTTAVMFPDLVKQFKFKQTQLTAIGCTRESEAQRRGGWAVYSNSLDRIITLQTGLDGFVYVPGTVFAFADERLSGRIYGGRVVDYNAGLKAVTTDRGTSAVAGDTLMIRTQGGTVESRVIQAVNGSQLIVATPFTAAPAPNAVFVIDAGQLRLQYFRVTSLAFNDEENTFTITGAEYNASKYDAVDNNARLDIPPISMIPTGIVGQPGNVVVSSYDSVRQGQRIATLVASWDTPLDKAGKPQADIVAYQAQWRRGDSEWVNVPQTGLRNIEVPGIFEGDYLVRVRAINAGGASSLWATSVLTHLKGRTGNVPMPGNFRTTPLLWGVQLDWDFPAGTGDTLQTEIQYSTVSTGANAMLLAGVPYPQHNYQQLGLKAGVGFWYRARLVDRTGNQSAWTGWIQGSSSSTAADYLVDLDNQIKGTDTYKDLVKEITDISGDIQSARDDISTVTTESAATKAGLTQEVADRKKAITDEATARGQALLTEKNERVADISNVNQTIQTTAESLAQTMAQISAGTGTQFDPAKIWYFDSTAEGWTGNGTPTIVDGWIRPANHSTDPWVASPGSLAISSSSYRFIKLRIRKFGAPGWAGQLRWRGTGGFNDTNMITVTEPAYDANGIATVEFDNIPWLTETTMNQLRLDLSTKQDATNYYLIDWVAIGRPTPGAGMAALQQETTARVAGDQAESTARETLATQIRGGYTGDDPSKLASGLLYTERQARITAQQAEVTERTKLEAKVNDNNASVTQELATLTTEQEAQATALSSLNTAVGKNTAAVTRIDKAVSDNDKAQTSALAAVKATTDQNTSDISTETTARTDGDSALGRRIDTLKVEVDGNTASRDSGLIGNVTNALANFMAFSDQRVTFAVGETKTAAEITEAKKTAADATSALAEQVTTLKATVETNGQTNAAAVTRIDKAVVDLSTATASSIQQVTAAIGDTNANVQTTSQAVADISGKLSAQWGVKVQVEANGVKRIAGIQLGIDATGSSNFLISADTFALYNPTTNGQELVFAATGGQMFLRSVFIQDGSMDNGKIGNYIQSSNWDGTGNVGWHINKSGYATFNGVTVRGTIYATNGSFRGSIEATSGSFRGTVEATSFIGDVANVGVGADAVTTGADTASRTITFTDSSSSSLDKSALLEAMIFASGLTGATAVNISLNINGNVRDLGTITVPTPSAGSLWITVRHAVRNITSNTVTGTITVVGTGTSSKRIASPTMTITRGAGSFS</sequence>
<evidence type="ECO:0000256" key="1">
    <source>
        <dbReference type="SAM" id="MobiDB-lite"/>
    </source>
</evidence>
<reference evidence="3" key="1">
    <citation type="submission" date="2022-05" db="EMBL/GenBank/DDBJ databases">
        <title>Description of a novel species of Leclercia; Leclercia tamurae and the Proposal for a Novel Genus Silvania gen. nov. Containing Two Novel Species Silvania hatchlandensis sp. nov. and Silvania confinis sp. nov. Isolated from the Rhizosphere of Oak.</title>
        <authorList>
            <person name="Maddock D.W."/>
            <person name="Brady C.L."/>
            <person name="Denman S."/>
            <person name="Arnold D."/>
        </authorList>
    </citation>
    <scope>NUCLEOTIDE SEQUENCE</scope>
    <source>
        <strain evidence="3">H19S6</strain>
    </source>
</reference>
<name>A0A9J6Q9X8_9ENTR</name>
<keyword evidence="4" id="KW-1185">Reference proteome</keyword>
<dbReference type="InterPro" id="IPR036116">
    <property type="entry name" value="FN3_sf"/>
</dbReference>
<gene>
    <name evidence="3" type="ORF">M8014_17215</name>
</gene>
<dbReference type="RefSeq" id="WP_271283608.1">
    <property type="nucleotide sequence ID" value="NZ_JAMGZK010000053.1"/>
</dbReference>
<comment type="caution">
    <text evidence="3">The sequence shown here is derived from an EMBL/GenBank/DDBJ whole genome shotgun (WGS) entry which is preliminary data.</text>
</comment>
<feature type="region of interest" description="Disordered" evidence="1">
    <location>
        <begin position="1"/>
        <end position="24"/>
    </location>
</feature>
<dbReference type="PROSITE" id="PS50853">
    <property type="entry name" value="FN3"/>
    <property type="match status" value="1"/>
</dbReference>
<accession>A0A9J6Q9X8</accession>
<proteinExistence type="predicted"/>
<feature type="domain" description="Fibronectin type-III" evidence="2">
    <location>
        <begin position="623"/>
        <end position="724"/>
    </location>
</feature>
<dbReference type="PANTHER" id="PTHR36251">
    <property type="entry name" value="FELS-1 PROPHAGE HOST SPECIFICITY PROTEIN-RELATED"/>
    <property type="match status" value="1"/>
</dbReference>
<dbReference type="Pfam" id="PF09327">
    <property type="entry name" value="Phage_Tail_Tip"/>
    <property type="match status" value="1"/>
</dbReference>
<dbReference type="SUPFAM" id="SSF49265">
    <property type="entry name" value="Fibronectin type III"/>
    <property type="match status" value="1"/>
</dbReference>
<dbReference type="InterPro" id="IPR003961">
    <property type="entry name" value="FN3_dom"/>
</dbReference>
<evidence type="ECO:0000313" key="4">
    <source>
        <dbReference type="Proteomes" id="UP001063816"/>
    </source>
</evidence>
<dbReference type="InterPro" id="IPR015406">
    <property type="entry name" value="GpJ_CSF"/>
</dbReference>
<dbReference type="Proteomes" id="UP001063816">
    <property type="component" value="Unassembled WGS sequence"/>
</dbReference>
<dbReference type="EMBL" id="JAMGZK010000053">
    <property type="protein sequence ID" value="MCU6666074.1"/>
    <property type="molecule type" value="Genomic_DNA"/>
</dbReference>
<dbReference type="InterPro" id="IPR055385">
    <property type="entry name" value="GpJ_HDII-ins2"/>
</dbReference>
<feature type="compositionally biased region" description="Polar residues" evidence="1">
    <location>
        <begin position="11"/>
        <end position="24"/>
    </location>
</feature>